<proteinExistence type="predicted"/>
<organism evidence="7 8">
    <name type="scientific">Penicillium decumbens</name>
    <dbReference type="NCBI Taxonomy" id="69771"/>
    <lineage>
        <taxon>Eukaryota</taxon>
        <taxon>Fungi</taxon>
        <taxon>Dikarya</taxon>
        <taxon>Ascomycota</taxon>
        <taxon>Pezizomycotina</taxon>
        <taxon>Eurotiomycetes</taxon>
        <taxon>Eurotiomycetidae</taxon>
        <taxon>Eurotiales</taxon>
        <taxon>Aspergillaceae</taxon>
        <taxon>Penicillium</taxon>
    </lineage>
</organism>
<evidence type="ECO:0000256" key="4">
    <source>
        <dbReference type="ARBA" id="ARBA00023136"/>
    </source>
</evidence>
<protein>
    <recommendedName>
        <fullName evidence="6">SLC26A/SulP transporter domain-containing protein</fullName>
    </recommendedName>
</protein>
<evidence type="ECO:0000256" key="1">
    <source>
        <dbReference type="ARBA" id="ARBA00004141"/>
    </source>
</evidence>
<dbReference type="Proteomes" id="UP000191522">
    <property type="component" value="Unassembled WGS sequence"/>
</dbReference>
<dbReference type="Pfam" id="PF00916">
    <property type="entry name" value="Sulfate_transp"/>
    <property type="match status" value="1"/>
</dbReference>
<evidence type="ECO:0000313" key="8">
    <source>
        <dbReference type="Proteomes" id="UP000191522"/>
    </source>
</evidence>
<feature type="domain" description="SLC26A/SulP transporter" evidence="6">
    <location>
        <begin position="16"/>
        <end position="47"/>
    </location>
</feature>
<sequence length="68" mass="7737">MHLRIKGLKKAIEEDANVANIPARYGLISSWLPTLFYTIMGTSKDVTADTRQEQRRQRPKEYEGGSKA</sequence>
<keyword evidence="2" id="KW-0812">Transmembrane</keyword>
<comment type="caution">
    <text evidence="7">The sequence shown here is derived from an EMBL/GenBank/DDBJ whole genome shotgun (WGS) entry which is preliminary data.</text>
</comment>
<gene>
    <name evidence="7" type="ORF">PENDEC_c003G04698</name>
</gene>
<accession>A0A1V6PIW5</accession>
<keyword evidence="4" id="KW-0472">Membrane</keyword>
<name>A0A1V6PIW5_PENDC</name>
<evidence type="ECO:0000256" key="3">
    <source>
        <dbReference type="ARBA" id="ARBA00022989"/>
    </source>
</evidence>
<evidence type="ECO:0000259" key="6">
    <source>
        <dbReference type="Pfam" id="PF00916"/>
    </source>
</evidence>
<evidence type="ECO:0000256" key="5">
    <source>
        <dbReference type="SAM" id="MobiDB-lite"/>
    </source>
</evidence>
<dbReference type="OrthoDB" id="288203at2759"/>
<dbReference type="GO" id="GO:0016020">
    <property type="term" value="C:membrane"/>
    <property type="evidence" value="ECO:0007669"/>
    <property type="project" value="UniProtKB-SubCell"/>
</dbReference>
<dbReference type="InterPro" id="IPR011547">
    <property type="entry name" value="SLC26A/SulP_dom"/>
</dbReference>
<dbReference type="EMBL" id="MDYL01000003">
    <property type="protein sequence ID" value="OQD76921.1"/>
    <property type="molecule type" value="Genomic_DNA"/>
</dbReference>
<comment type="subcellular location">
    <subcellularLocation>
        <location evidence="1">Membrane</location>
        <topology evidence="1">Multi-pass membrane protein</topology>
    </subcellularLocation>
</comment>
<evidence type="ECO:0000313" key="7">
    <source>
        <dbReference type="EMBL" id="OQD76921.1"/>
    </source>
</evidence>
<keyword evidence="3" id="KW-1133">Transmembrane helix</keyword>
<reference evidence="8" key="1">
    <citation type="journal article" date="2017" name="Nat. Microbiol.">
        <title>Global analysis of biosynthetic gene clusters reveals vast potential of secondary metabolite production in Penicillium species.</title>
        <authorList>
            <person name="Nielsen J.C."/>
            <person name="Grijseels S."/>
            <person name="Prigent S."/>
            <person name="Ji B."/>
            <person name="Dainat J."/>
            <person name="Nielsen K.F."/>
            <person name="Frisvad J.C."/>
            <person name="Workman M."/>
            <person name="Nielsen J."/>
        </authorList>
    </citation>
    <scope>NUCLEOTIDE SEQUENCE [LARGE SCALE GENOMIC DNA]</scope>
    <source>
        <strain evidence="8">IBT 11843</strain>
    </source>
</reference>
<dbReference type="AlphaFoldDB" id="A0A1V6PIW5"/>
<evidence type="ECO:0000256" key="2">
    <source>
        <dbReference type="ARBA" id="ARBA00022692"/>
    </source>
</evidence>
<feature type="region of interest" description="Disordered" evidence="5">
    <location>
        <begin position="46"/>
        <end position="68"/>
    </location>
</feature>
<keyword evidence="8" id="KW-1185">Reference proteome</keyword>